<sequence length="442" mass="50366">MAIRKVFVFSIFLSLLSLKIAADSAIKDEILTSDGSDSPLNVELEQLKSKISVLESSIEDRTQELKSKDESIARLEKNILEKSNTIARLQSDVELLQKKGTVDAEELAGKAYARAGELEKQIEKLKSEIKEQNRRRDALETQASEAEKKIRELSSKLEKLQKINNEQKTRIRKTERALQAAEEEMMNAKLEATSKINELTEIHGAWLPTWLSIHLSHFQSIAVRSWNEHGRPALDVAIQKASEKSAKALKWAEPHLETVKCRWVPALKEQWLTLKVNAEPYVQSVSTRTIEFYESSKTALTPHVVKAQELANPYFQEAKKFSKPYIDQVATITKPHVNRVRVALKPYTKKAVHISQKFLKSATVYHHQVQGTIQETLKKHELTKPLATKELVWFTASALLALPAFFLYKLALSIFCKENSKPIRSSNTNHAPRKHKRRHADK</sequence>
<organism evidence="1 2">
    <name type="scientific">Persea americana</name>
    <name type="common">Avocado</name>
    <dbReference type="NCBI Taxonomy" id="3435"/>
    <lineage>
        <taxon>Eukaryota</taxon>
        <taxon>Viridiplantae</taxon>
        <taxon>Streptophyta</taxon>
        <taxon>Embryophyta</taxon>
        <taxon>Tracheophyta</taxon>
        <taxon>Spermatophyta</taxon>
        <taxon>Magnoliopsida</taxon>
        <taxon>Magnoliidae</taxon>
        <taxon>Laurales</taxon>
        <taxon>Lauraceae</taxon>
        <taxon>Persea</taxon>
    </lineage>
</organism>
<evidence type="ECO:0000313" key="1">
    <source>
        <dbReference type="EMBL" id="KAJ8641084.1"/>
    </source>
</evidence>
<gene>
    <name evidence="1" type="ORF">MRB53_017778</name>
</gene>
<comment type="caution">
    <text evidence="1">The sequence shown here is derived from an EMBL/GenBank/DDBJ whole genome shotgun (WGS) entry which is preliminary data.</text>
</comment>
<dbReference type="EMBL" id="CM056813">
    <property type="protein sequence ID" value="KAJ8641084.1"/>
    <property type="molecule type" value="Genomic_DNA"/>
</dbReference>
<name>A0ACC2M6Y4_PERAE</name>
<dbReference type="Proteomes" id="UP001234297">
    <property type="component" value="Chromosome 5"/>
</dbReference>
<evidence type="ECO:0000313" key="2">
    <source>
        <dbReference type="Proteomes" id="UP001234297"/>
    </source>
</evidence>
<proteinExistence type="predicted"/>
<protein>
    <submittedName>
        <fullName evidence="1">Uncharacterized protein</fullName>
    </submittedName>
</protein>
<accession>A0ACC2M6Y4</accession>
<keyword evidence="2" id="KW-1185">Reference proteome</keyword>
<reference evidence="1 2" key="1">
    <citation type="journal article" date="2022" name="Hortic Res">
        <title>A haplotype resolved chromosomal level avocado genome allows analysis of novel avocado genes.</title>
        <authorList>
            <person name="Nath O."/>
            <person name="Fletcher S.J."/>
            <person name="Hayward A."/>
            <person name="Shaw L.M."/>
            <person name="Masouleh A.K."/>
            <person name="Furtado A."/>
            <person name="Henry R.J."/>
            <person name="Mitter N."/>
        </authorList>
    </citation>
    <scope>NUCLEOTIDE SEQUENCE [LARGE SCALE GENOMIC DNA]</scope>
    <source>
        <strain evidence="2">cv. Hass</strain>
    </source>
</reference>